<organism evidence="2 3">
    <name type="scientific">Ornithorhynchus anatinus</name>
    <name type="common">Duckbill platypus</name>
    <dbReference type="NCBI Taxonomy" id="9258"/>
    <lineage>
        <taxon>Eukaryota</taxon>
        <taxon>Metazoa</taxon>
        <taxon>Chordata</taxon>
        <taxon>Craniata</taxon>
        <taxon>Vertebrata</taxon>
        <taxon>Euteleostomi</taxon>
        <taxon>Mammalia</taxon>
        <taxon>Monotremata</taxon>
        <taxon>Ornithorhynchidae</taxon>
        <taxon>Ornithorhynchus</taxon>
    </lineage>
</organism>
<sequence length="792" mass="88382">MEESAQPITYSSGAQKRKKSHPIPEVNQKLPKTVTPFLLLSSESEQDTDSDGTSGKSSEENLVNGEALDLSIAKQTLSRAVSRGESKPLDRVDISNDEDIGLLNRMSLSDVQKRGVLVNQWVPPSNFQFPKRLTGSGTSQKHCRCSTQLLQEYKFARYSPYLDGVFCGPCFVFNSSKEAVLVSTPLKDWSNGKKILERHSRSKEHGRAAARTELFVAFEHEKKSTGWSRHALRQIVKIIIFCGRQNVLLGGRFNSAKTVHAISRYVAELDPVLKENLSQAPYGPLDTSEWMQSKLAELTGLQIQSKILERAKAATFFSLIADGSTDVSTKENISLSVRYVHRSGEGQVELREDPIDFVEGFDTTERSLTELFLQKISAWGLRKELLRGYSYQGGSHMSGQLARICDILPEAVYSASKTHELNLAIVRSCAVRPVAKLLDTLGKVTVVLKWSMERFGPSLADLQEFLNVDGETGEEEEEEEDNLRHLSRVDALSCFKAKYAAVLGALQKLADDSGDAERLLYSITKFDFLVSLVCVEHVLACTRSLHLDMQRADTDLIHTSDEANLIIQRFGRMKDDGDPGFESLYDEAKRLADAAGVRESPPGFGGRSAPLGGPPAEDIQEGYRRDLFVPFLDHVISELQEQLLECSPRFIAQYLVPDKLLLLENDESEAALYDAFKGDISNLDSFKAELQRWRAKWMDIPRNEQPNSILAALQHLNPICYPNINAALSVLATMPISVPAGEASSRALRRVRIWQRNSLRGSWLPGLALTYVHQDIDVDVDLVLGDFDRFSR</sequence>
<dbReference type="InterPro" id="IPR052958">
    <property type="entry name" value="IFN-induced_PKR_regulator"/>
</dbReference>
<dbReference type="OMA" id="YPFAHYS"/>
<name>A0A6I8PIZ3_ORNAN</name>
<feature type="compositionally biased region" description="Polar residues" evidence="1">
    <location>
        <begin position="1"/>
        <end position="14"/>
    </location>
</feature>
<evidence type="ECO:0000313" key="3">
    <source>
        <dbReference type="Proteomes" id="UP000002279"/>
    </source>
</evidence>
<dbReference type="RefSeq" id="XP_028926932.1">
    <property type="nucleotide sequence ID" value="XM_029071099.2"/>
</dbReference>
<dbReference type="Proteomes" id="UP000002279">
    <property type="component" value="Unplaced"/>
</dbReference>
<evidence type="ECO:0000256" key="1">
    <source>
        <dbReference type="SAM" id="MobiDB-lite"/>
    </source>
</evidence>
<proteinExistence type="predicted"/>
<keyword evidence="3" id="KW-1185">Reference proteome</keyword>
<accession>A0A6I8PIZ3</accession>
<dbReference type="PANTHER" id="PTHR46289">
    <property type="entry name" value="52 KDA REPRESSOR OF THE INHIBITOR OF THE PROTEIN KINASE-LIKE PROTEIN-RELATED"/>
    <property type="match status" value="1"/>
</dbReference>
<dbReference type="GeneTree" id="ENSGT00940000157337"/>
<reference evidence="2" key="1">
    <citation type="submission" date="2025-08" db="UniProtKB">
        <authorList>
            <consortium name="Ensembl"/>
        </authorList>
    </citation>
    <scope>IDENTIFICATION</scope>
    <source>
        <strain evidence="2">Glennie</strain>
    </source>
</reference>
<dbReference type="KEGG" id="oaa:103171002"/>
<dbReference type="PANTHER" id="PTHR46289:SF14">
    <property type="entry name" value="DUF4371 DOMAIN-CONTAINING PROTEIN"/>
    <property type="match status" value="1"/>
</dbReference>
<dbReference type="InParanoid" id="A0A6I8PIZ3"/>
<dbReference type="Ensembl" id="ENSOANT00000059260.1">
    <property type="protein sequence ID" value="ENSOANP00000051879.1"/>
    <property type="gene ID" value="ENSOANG00000037840.1"/>
</dbReference>
<gene>
    <name evidence="2" type="primary">LOC103171002</name>
</gene>
<protein>
    <submittedName>
        <fullName evidence="2">Uncharacterized protein</fullName>
    </submittedName>
</protein>
<dbReference type="GeneID" id="103171002"/>
<dbReference type="OrthoDB" id="10062065at2759"/>
<dbReference type="AlphaFoldDB" id="A0A6I8PIZ3"/>
<feature type="region of interest" description="Disordered" evidence="1">
    <location>
        <begin position="1"/>
        <end position="64"/>
    </location>
</feature>
<dbReference type="Bgee" id="ENSOANG00000037840">
    <property type="expression patterns" value="Expressed in brain and 8 other cell types or tissues"/>
</dbReference>
<evidence type="ECO:0000313" key="2">
    <source>
        <dbReference type="Ensembl" id="ENSOANP00000051879.1"/>
    </source>
</evidence>
<reference evidence="2" key="2">
    <citation type="submission" date="2025-09" db="UniProtKB">
        <authorList>
            <consortium name="Ensembl"/>
        </authorList>
    </citation>
    <scope>IDENTIFICATION</scope>
    <source>
        <strain evidence="2">Glennie</strain>
    </source>
</reference>